<dbReference type="OrthoDB" id="443981at2759"/>
<feature type="compositionally biased region" description="Polar residues" evidence="4">
    <location>
        <begin position="235"/>
        <end position="256"/>
    </location>
</feature>
<dbReference type="STRING" id="329046.A0A1Y2CAB8"/>
<dbReference type="Gene3D" id="2.30.30.40">
    <property type="entry name" value="SH3 Domains"/>
    <property type="match status" value="1"/>
</dbReference>
<proteinExistence type="inferred from homology"/>
<dbReference type="PANTHER" id="PTHR15629:SF2">
    <property type="entry name" value="SH3 DOMAIN-CONTAINING YSC84-LIKE PROTEIN 1"/>
    <property type="match status" value="1"/>
</dbReference>
<dbReference type="GO" id="GO:0051666">
    <property type="term" value="P:actin cortical patch localization"/>
    <property type="evidence" value="ECO:0007669"/>
    <property type="project" value="UniProtKB-ARBA"/>
</dbReference>
<dbReference type="AlphaFoldDB" id="A0A1Y2CAB8"/>
<dbReference type="InterPro" id="IPR033643">
    <property type="entry name" value="SYLF_SH3YL1-like"/>
</dbReference>
<dbReference type="Pfam" id="PF04366">
    <property type="entry name" value="Ysc84"/>
    <property type="match status" value="1"/>
</dbReference>
<accession>A0A1Y2CAB8</accession>
<dbReference type="FunFam" id="2.30.30.40:FF:000100">
    <property type="entry name" value="SH3 domain-containing YSC84-like protein 1"/>
    <property type="match status" value="1"/>
</dbReference>
<feature type="compositionally biased region" description="Polar residues" evidence="4">
    <location>
        <begin position="215"/>
        <end position="225"/>
    </location>
</feature>
<dbReference type="InterPro" id="IPR007461">
    <property type="entry name" value="Ysc84_actin-binding"/>
</dbReference>
<dbReference type="InterPro" id="IPR036028">
    <property type="entry name" value="SH3-like_dom_sf"/>
</dbReference>
<keyword evidence="7" id="KW-1185">Reference proteome</keyword>
<evidence type="ECO:0000256" key="1">
    <source>
        <dbReference type="ARBA" id="ARBA00007761"/>
    </source>
</evidence>
<reference evidence="6 7" key="1">
    <citation type="submission" date="2016-07" db="EMBL/GenBank/DDBJ databases">
        <title>Pervasive Adenine N6-methylation of Active Genes in Fungi.</title>
        <authorList>
            <consortium name="DOE Joint Genome Institute"/>
            <person name="Mondo S.J."/>
            <person name="Dannebaum R.O."/>
            <person name="Kuo R.C."/>
            <person name="Labutti K."/>
            <person name="Haridas S."/>
            <person name="Kuo A."/>
            <person name="Salamov A."/>
            <person name="Ahrendt S.R."/>
            <person name="Lipzen A."/>
            <person name="Sullivan W."/>
            <person name="Andreopoulos W.B."/>
            <person name="Clum A."/>
            <person name="Lindquist E."/>
            <person name="Daum C."/>
            <person name="Ramamoorthy G.K."/>
            <person name="Gryganskyi A."/>
            <person name="Culley D."/>
            <person name="Magnuson J.K."/>
            <person name="James T.Y."/>
            <person name="O'Malley M.A."/>
            <person name="Stajich J.E."/>
            <person name="Spatafora J.W."/>
            <person name="Visel A."/>
            <person name="Grigoriev I.V."/>
        </authorList>
    </citation>
    <scope>NUCLEOTIDE SEQUENCE [LARGE SCALE GENOMIC DNA]</scope>
    <source>
        <strain evidence="6 7">JEL800</strain>
    </source>
</reference>
<sequence>MNSPIPQDITKECAKAAKIIESFITPKQSGVDQIIPPQIIAQAKGVAILSVIKAGFLFSGRGGAGLVVARLNDGSWSAPSAIGTAGFGAGGQIGVEITDFVIILNTEAAVKAFSHGGNVTLGGNLSVAAGPIGRNAEAAGSILNMAPIYSYSVTKGLFVGISLEGSVIIERKETNAAFYRRQVSAKEILSGSVPPPPAAEQLYRALNRRTEQEVGSSFESSNGGFQNPFAKRSDTVSSNGASAYRTPTTSNISSPMNPRAIPALPGRLPAPAPPSGPRVRALYDFDGQRDGDLSFRAGDEIVVVQEAANDWWTGRIGAKEGVFPANYVQRL</sequence>
<dbReference type="CDD" id="cd00174">
    <property type="entry name" value="SH3"/>
    <property type="match status" value="1"/>
</dbReference>
<dbReference type="PROSITE" id="PS50002">
    <property type="entry name" value="SH3"/>
    <property type="match status" value="1"/>
</dbReference>
<keyword evidence="2 3" id="KW-0728">SH3 domain</keyword>
<dbReference type="PANTHER" id="PTHR15629">
    <property type="entry name" value="SH3YL1 PROTEIN"/>
    <property type="match status" value="1"/>
</dbReference>
<evidence type="ECO:0000256" key="2">
    <source>
        <dbReference type="ARBA" id="ARBA00022443"/>
    </source>
</evidence>
<organism evidence="6 7">
    <name type="scientific">Rhizoclosmatium globosum</name>
    <dbReference type="NCBI Taxonomy" id="329046"/>
    <lineage>
        <taxon>Eukaryota</taxon>
        <taxon>Fungi</taxon>
        <taxon>Fungi incertae sedis</taxon>
        <taxon>Chytridiomycota</taxon>
        <taxon>Chytridiomycota incertae sedis</taxon>
        <taxon>Chytridiomycetes</taxon>
        <taxon>Chytridiales</taxon>
        <taxon>Chytriomycetaceae</taxon>
        <taxon>Rhizoclosmatium</taxon>
    </lineage>
</organism>
<evidence type="ECO:0000313" key="7">
    <source>
        <dbReference type="Proteomes" id="UP000193642"/>
    </source>
</evidence>
<gene>
    <name evidence="6" type="ORF">BCR33DRAFT_850651</name>
</gene>
<protein>
    <submittedName>
        <fullName evidence="6">DUF500-domain-containing protein</fullName>
    </submittedName>
</protein>
<dbReference type="PRINTS" id="PR00452">
    <property type="entry name" value="SH3DOMAIN"/>
</dbReference>
<dbReference type="GO" id="GO:0035091">
    <property type="term" value="F:phosphatidylinositol binding"/>
    <property type="evidence" value="ECO:0007669"/>
    <property type="project" value="TreeGrafter"/>
</dbReference>
<evidence type="ECO:0000259" key="5">
    <source>
        <dbReference type="PROSITE" id="PS50002"/>
    </source>
</evidence>
<dbReference type="EMBL" id="MCGO01000023">
    <property type="protein sequence ID" value="ORY43969.1"/>
    <property type="molecule type" value="Genomic_DNA"/>
</dbReference>
<name>A0A1Y2CAB8_9FUNG</name>
<feature type="region of interest" description="Disordered" evidence="4">
    <location>
        <begin position="215"/>
        <end position="257"/>
    </location>
</feature>
<evidence type="ECO:0000256" key="4">
    <source>
        <dbReference type="SAM" id="MobiDB-lite"/>
    </source>
</evidence>
<dbReference type="Pfam" id="PF00018">
    <property type="entry name" value="SH3_1"/>
    <property type="match status" value="1"/>
</dbReference>
<dbReference type="SUPFAM" id="SSF50044">
    <property type="entry name" value="SH3-domain"/>
    <property type="match status" value="1"/>
</dbReference>
<dbReference type="CDD" id="cd11525">
    <property type="entry name" value="SYLF_SH3YL1_like"/>
    <property type="match status" value="1"/>
</dbReference>
<evidence type="ECO:0000313" key="6">
    <source>
        <dbReference type="EMBL" id="ORY43969.1"/>
    </source>
</evidence>
<comment type="caution">
    <text evidence="6">The sequence shown here is derived from an EMBL/GenBank/DDBJ whole genome shotgun (WGS) entry which is preliminary data.</text>
</comment>
<evidence type="ECO:0000256" key="3">
    <source>
        <dbReference type="PROSITE-ProRule" id="PRU00192"/>
    </source>
</evidence>
<feature type="domain" description="SH3" evidence="5">
    <location>
        <begin position="274"/>
        <end position="331"/>
    </location>
</feature>
<dbReference type="SMART" id="SM00326">
    <property type="entry name" value="SH3"/>
    <property type="match status" value="1"/>
</dbReference>
<dbReference type="Proteomes" id="UP000193642">
    <property type="component" value="Unassembled WGS sequence"/>
</dbReference>
<comment type="similarity">
    <text evidence="1">Belongs to the SH3YL1 family.</text>
</comment>
<dbReference type="InterPro" id="IPR001452">
    <property type="entry name" value="SH3_domain"/>
</dbReference>
<dbReference type="InterPro" id="IPR051702">
    <property type="entry name" value="SH3_domain_YSC84-like"/>
</dbReference>